<organism evidence="1 2">
    <name type="scientific">Tanacetum coccineum</name>
    <dbReference type="NCBI Taxonomy" id="301880"/>
    <lineage>
        <taxon>Eukaryota</taxon>
        <taxon>Viridiplantae</taxon>
        <taxon>Streptophyta</taxon>
        <taxon>Embryophyta</taxon>
        <taxon>Tracheophyta</taxon>
        <taxon>Spermatophyta</taxon>
        <taxon>Magnoliopsida</taxon>
        <taxon>eudicotyledons</taxon>
        <taxon>Gunneridae</taxon>
        <taxon>Pentapetalae</taxon>
        <taxon>asterids</taxon>
        <taxon>campanulids</taxon>
        <taxon>Asterales</taxon>
        <taxon>Asteraceae</taxon>
        <taxon>Asteroideae</taxon>
        <taxon>Anthemideae</taxon>
        <taxon>Anthemidinae</taxon>
        <taxon>Tanacetum</taxon>
    </lineage>
</organism>
<evidence type="ECO:0000313" key="2">
    <source>
        <dbReference type="Proteomes" id="UP001151760"/>
    </source>
</evidence>
<reference evidence="1" key="1">
    <citation type="journal article" date="2022" name="Int. J. Mol. Sci.">
        <title>Draft Genome of Tanacetum Coccineum: Genomic Comparison of Closely Related Tanacetum-Family Plants.</title>
        <authorList>
            <person name="Yamashiro T."/>
            <person name="Shiraishi A."/>
            <person name="Nakayama K."/>
            <person name="Satake H."/>
        </authorList>
    </citation>
    <scope>NUCLEOTIDE SEQUENCE</scope>
</reference>
<comment type="caution">
    <text evidence="1">The sequence shown here is derived from an EMBL/GenBank/DDBJ whole genome shotgun (WGS) entry which is preliminary data.</text>
</comment>
<evidence type="ECO:0000313" key="1">
    <source>
        <dbReference type="EMBL" id="GJT13808.1"/>
    </source>
</evidence>
<dbReference type="Proteomes" id="UP001151760">
    <property type="component" value="Unassembled WGS sequence"/>
</dbReference>
<reference evidence="1" key="2">
    <citation type="submission" date="2022-01" db="EMBL/GenBank/DDBJ databases">
        <authorList>
            <person name="Yamashiro T."/>
            <person name="Shiraishi A."/>
            <person name="Satake H."/>
            <person name="Nakayama K."/>
        </authorList>
    </citation>
    <scope>NUCLEOTIDE SEQUENCE</scope>
</reference>
<gene>
    <name evidence="1" type="ORF">Tco_0860850</name>
</gene>
<name>A0ABQ5BGZ2_9ASTR</name>
<dbReference type="EMBL" id="BQNB010013262">
    <property type="protein sequence ID" value="GJT13808.1"/>
    <property type="molecule type" value="Genomic_DNA"/>
</dbReference>
<keyword evidence="2" id="KW-1185">Reference proteome</keyword>
<accession>A0ABQ5BGZ2</accession>
<proteinExistence type="predicted"/>
<sequence>MSRDAIVVHDMFNRGVDMVSLYMIEERVRLLVGSPGASTTPIYFPGSSSTPIYSPGSSTPPRYYLGASTPQRYSSRYGCGEMVPLHGLCSTVESISWYLGHDWFNGESKMRNESRFIVGFPPGASTNPFILQASSRILIILQDLQHLPRILKSASTPQSYSPGTSKNAECSNCKHLLDKIMVLEATVDMYMLDKIMSLVLLQVVEVWMTELKHGLSLSDKEIESTHVVRKDMLFVIFEYKAPHQQREASSKANDWLSLTQGMPRVLQRSTTNLGLYTKISAKEAQKLQESGNATLAIRVPLFHPTANIQDPMIKRDQWPRLEAAKERVKDLEASSLAYKRSSPLTHRDI</sequence>
<protein>
    <submittedName>
        <fullName evidence="1">Uncharacterized protein</fullName>
    </submittedName>
</protein>